<dbReference type="HOGENOM" id="CLU_849921_0_0_1"/>
<protein>
    <submittedName>
        <fullName evidence="2">Uncharacterized protein</fullName>
    </submittedName>
</protein>
<dbReference type="AlphaFoldDB" id="A0A0C3HJV7"/>
<organism evidence="2 3">
    <name type="scientific">Oidiodendron maius (strain Zn)</name>
    <dbReference type="NCBI Taxonomy" id="913774"/>
    <lineage>
        <taxon>Eukaryota</taxon>
        <taxon>Fungi</taxon>
        <taxon>Dikarya</taxon>
        <taxon>Ascomycota</taxon>
        <taxon>Pezizomycotina</taxon>
        <taxon>Leotiomycetes</taxon>
        <taxon>Leotiomycetes incertae sedis</taxon>
        <taxon>Myxotrichaceae</taxon>
        <taxon>Oidiodendron</taxon>
    </lineage>
</organism>
<sequence length="338" mass="37454">MSGNDILIDIFNALRRLETRIASQGSRLSAIDHSNCSAPFTPEGSFVHSAVHGFSEDKQLSEFSQVLTPPPSSPAESPISLYEASILKLRRRFEFMDDSCSNVHDTSGESSGEYIAGDKLILPPSDADRPNGWVFRTEPSVEGGTLYRDNDDVYSQSIYSSRPLSRAEPPISRIPLAPHIDRLQQGSQEYDDGLETHTAVLGNTISIAPQVSHTHNEVLPVTPLMRNKSQKSSTGSSRSSRSSCMSQQPNWRVEMAYCASDIFVESLRSSWPFHSKERRDEARRLKRLVSPVAEDSTMSASILPPQGKGKWTPTLRGLLLQPFSKARLHHSGRISFVS</sequence>
<dbReference type="Proteomes" id="UP000054321">
    <property type="component" value="Unassembled WGS sequence"/>
</dbReference>
<feature type="region of interest" description="Disordered" evidence="1">
    <location>
        <begin position="219"/>
        <end position="247"/>
    </location>
</feature>
<dbReference type="EMBL" id="KN832873">
    <property type="protein sequence ID" value="KIN03375.1"/>
    <property type="molecule type" value="Genomic_DNA"/>
</dbReference>
<accession>A0A0C3HJV7</accession>
<gene>
    <name evidence="2" type="ORF">OIDMADRAFT_26084</name>
</gene>
<reference evidence="2 3" key="1">
    <citation type="submission" date="2014-04" db="EMBL/GenBank/DDBJ databases">
        <authorList>
            <consortium name="DOE Joint Genome Institute"/>
            <person name="Kuo A."/>
            <person name="Martino E."/>
            <person name="Perotto S."/>
            <person name="Kohler A."/>
            <person name="Nagy L.G."/>
            <person name="Floudas D."/>
            <person name="Copeland A."/>
            <person name="Barry K.W."/>
            <person name="Cichocki N."/>
            <person name="Veneault-Fourrey C."/>
            <person name="LaButti K."/>
            <person name="Lindquist E.A."/>
            <person name="Lipzen A."/>
            <person name="Lundell T."/>
            <person name="Morin E."/>
            <person name="Murat C."/>
            <person name="Sun H."/>
            <person name="Tunlid A."/>
            <person name="Henrissat B."/>
            <person name="Grigoriev I.V."/>
            <person name="Hibbett D.S."/>
            <person name="Martin F."/>
            <person name="Nordberg H.P."/>
            <person name="Cantor M.N."/>
            <person name="Hua S.X."/>
        </authorList>
    </citation>
    <scope>NUCLEOTIDE SEQUENCE [LARGE SCALE GENOMIC DNA]</scope>
    <source>
        <strain evidence="2 3">Zn</strain>
    </source>
</reference>
<reference evidence="3" key="2">
    <citation type="submission" date="2015-01" db="EMBL/GenBank/DDBJ databases">
        <title>Evolutionary Origins and Diversification of the Mycorrhizal Mutualists.</title>
        <authorList>
            <consortium name="DOE Joint Genome Institute"/>
            <consortium name="Mycorrhizal Genomics Consortium"/>
            <person name="Kohler A."/>
            <person name="Kuo A."/>
            <person name="Nagy L.G."/>
            <person name="Floudas D."/>
            <person name="Copeland A."/>
            <person name="Barry K.W."/>
            <person name="Cichocki N."/>
            <person name="Veneault-Fourrey C."/>
            <person name="LaButti K."/>
            <person name="Lindquist E.A."/>
            <person name="Lipzen A."/>
            <person name="Lundell T."/>
            <person name="Morin E."/>
            <person name="Murat C."/>
            <person name="Riley R."/>
            <person name="Ohm R."/>
            <person name="Sun H."/>
            <person name="Tunlid A."/>
            <person name="Henrissat B."/>
            <person name="Grigoriev I.V."/>
            <person name="Hibbett D.S."/>
            <person name="Martin F."/>
        </authorList>
    </citation>
    <scope>NUCLEOTIDE SEQUENCE [LARGE SCALE GENOMIC DNA]</scope>
    <source>
        <strain evidence="3">Zn</strain>
    </source>
</reference>
<evidence type="ECO:0000313" key="3">
    <source>
        <dbReference type="Proteomes" id="UP000054321"/>
    </source>
</evidence>
<proteinExistence type="predicted"/>
<feature type="compositionally biased region" description="Low complexity" evidence="1">
    <location>
        <begin position="230"/>
        <end position="247"/>
    </location>
</feature>
<keyword evidence="3" id="KW-1185">Reference proteome</keyword>
<evidence type="ECO:0000313" key="2">
    <source>
        <dbReference type="EMBL" id="KIN03375.1"/>
    </source>
</evidence>
<name>A0A0C3HJV7_OIDMZ</name>
<dbReference type="InParanoid" id="A0A0C3HJV7"/>
<evidence type="ECO:0000256" key="1">
    <source>
        <dbReference type="SAM" id="MobiDB-lite"/>
    </source>
</evidence>
<dbReference type="OrthoDB" id="3560297at2759"/>